<accession>A0A0N0LTS7</accession>
<dbReference type="InterPro" id="IPR051404">
    <property type="entry name" value="TA_system_antitoxin"/>
</dbReference>
<dbReference type="EMBL" id="JNOC01000016">
    <property type="protein sequence ID" value="KPH56251.1"/>
    <property type="molecule type" value="Genomic_DNA"/>
</dbReference>
<name>A0A0N0LTS7_9HELI</name>
<dbReference type="PATRIC" id="fig|35818.11.peg.455"/>
<reference evidence="2 4" key="1">
    <citation type="submission" date="2014-06" db="EMBL/GenBank/DDBJ databases">
        <title>Helicobacter pullorum isolates in fresh chicken meat - phenotypic and genotypic features.</title>
        <authorList>
            <person name="Borges V."/>
            <person name="Santos A."/>
            <person name="Correia C.B."/>
            <person name="Saraiva M."/>
            <person name="Menard A."/>
            <person name="Vieira L."/>
            <person name="Sampaio D.A."/>
            <person name="Gomes J.P."/>
            <person name="Oleastro M."/>
        </authorList>
    </citation>
    <scope>NUCLEOTIDE SEQUENCE [LARGE SCALE GENOMIC DNA]</scope>
    <source>
        <strain evidence="2 4">229334/12</strain>
    </source>
</reference>
<dbReference type="Proteomes" id="UP000037997">
    <property type="component" value="Unassembled WGS sequence"/>
</dbReference>
<evidence type="ECO:0000313" key="4">
    <source>
        <dbReference type="Proteomes" id="UP000037997"/>
    </source>
</evidence>
<dbReference type="RefSeq" id="WP_054194763.1">
    <property type="nucleotide sequence ID" value="NZ_CAJFGW010000003.1"/>
</dbReference>
<dbReference type="EMBL" id="UGJF01000001">
    <property type="protein sequence ID" value="STQ87959.1"/>
    <property type="molecule type" value="Genomic_DNA"/>
</dbReference>
<proteinExistence type="predicted"/>
<evidence type="ECO:0000313" key="5">
    <source>
        <dbReference type="Proteomes" id="UP000255269"/>
    </source>
</evidence>
<dbReference type="SUPFAM" id="SSF143100">
    <property type="entry name" value="TTHA1013/TTHA0281-like"/>
    <property type="match status" value="1"/>
</dbReference>
<dbReference type="PANTHER" id="PTHR34504:SF2">
    <property type="entry name" value="UPF0150 PROTEIN SSL0259"/>
    <property type="match status" value="1"/>
</dbReference>
<dbReference type="Gene3D" id="3.30.160.250">
    <property type="match status" value="1"/>
</dbReference>
<dbReference type="InterPro" id="IPR035069">
    <property type="entry name" value="TTHA1013/TTHA0281-like"/>
</dbReference>
<gene>
    <name evidence="2" type="ORF">HPU229334_02325</name>
    <name evidence="3" type="ORF">NCTC13156_00782</name>
</gene>
<evidence type="ECO:0000259" key="1">
    <source>
        <dbReference type="Pfam" id="PF15919"/>
    </source>
</evidence>
<dbReference type="AlphaFoldDB" id="A0A0N0LTS7"/>
<feature type="domain" description="HicB-like antitoxin of toxin-antitoxin system" evidence="1">
    <location>
        <begin position="5"/>
        <end position="56"/>
    </location>
</feature>
<evidence type="ECO:0000313" key="3">
    <source>
        <dbReference type="EMBL" id="STQ87959.1"/>
    </source>
</evidence>
<organism evidence="2 4">
    <name type="scientific">Helicobacter pullorum</name>
    <dbReference type="NCBI Taxonomy" id="35818"/>
    <lineage>
        <taxon>Bacteria</taxon>
        <taxon>Pseudomonadati</taxon>
        <taxon>Campylobacterota</taxon>
        <taxon>Epsilonproteobacteria</taxon>
        <taxon>Campylobacterales</taxon>
        <taxon>Helicobacteraceae</taxon>
        <taxon>Helicobacter</taxon>
    </lineage>
</organism>
<evidence type="ECO:0000313" key="2">
    <source>
        <dbReference type="EMBL" id="KPH56251.1"/>
    </source>
</evidence>
<dbReference type="GeneID" id="93196853"/>
<protein>
    <recommendedName>
        <fullName evidence="1">HicB-like antitoxin of toxin-antitoxin system domain-containing protein</fullName>
    </recommendedName>
</protein>
<dbReference type="Proteomes" id="UP000255269">
    <property type="component" value="Unassembled WGS sequence"/>
</dbReference>
<dbReference type="InterPro" id="IPR031807">
    <property type="entry name" value="HicB-like"/>
</dbReference>
<reference evidence="3 5" key="2">
    <citation type="submission" date="2018-06" db="EMBL/GenBank/DDBJ databases">
        <authorList>
            <consortium name="Pathogen Informatics"/>
            <person name="Doyle S."/>
        </authorList>
    </citation>
    <scope>NUCLEOTIDE SEQUENCE [LARGE SCALE GENOMIC DNA]</scope>
    <source>
        <strain evidence="3 5">NCTC13156</strain>
    </source>
</reference>
<dbReference type="Pfam" id="PF15919">
    <property type="entry name" value="HicB_lk_antitox"/>
    <property type="match status" value="1"/>
</dbReference>
<dbReference type="PANTHER" id="PTHR34504">
    <property type="entry name" value="ANTITOXIN HICB"/>
    <property type="match status" value="1"/>
</dbReference>
<sequence length="72" mass="8131">MLLNVIIEKDQDGYFARILELEGCVSQGNTYEEALFNIKEAGELYLESLKSEEKRTIENKITSIVPVVLPNA</sequence>